<gene>
    <name evidence="2" type="ORF">N4S67_09370</name>
</gene>
<accession>A0ABT2MAL5</accession>
<comment type="caution">
    <text evidence="2">The sequence shown here is derived from an EMBL/GenBank/DDBJ whole genome shotgun (WGS) entry which is preliminary data.</text>
</comment>
<dbReference type="CDD" id="cd04301">
    <property type="entry name" value="NAT_SF"/>
    <property type="match status" value="1"/>
</dbReference>
<reference evidence="3" key="1">
    <citation type="submission" date="2023-07" db="EMBL/GenBank/DDBJ databases">
        <authorList>
            <person name="Deng Y."/>
            <person name="Zhang Y.-Q."/>
        </authorList>
    </citation>
    <scope>NUCLEOTIDE SEQUENCE [LARGE SCALE GENOMIC DNA]</scope>
    <source>
        <strain evidence="3">CPCC 205710</strain>
    </source>
</reference>
<name>A0ABT2MAL5_9MYCO</name>
<dbReference type="RefSeq" id="WP_260992669.1">
    <property type="nucleotide sequence ID" value="NZ_JAODWD010000002.1"/>
</dbReference>
<dbReference type="Pfam" id="PF24551">
    <property type="entry name" value="SH3_Rv0428c"/>
    <property type="match status" value="1"/>
</dbReference>
<dbReference type="InterPro" id="IPR056934">
    <property type="entry name" value="SH3_Rv0428c"/>
</dbReference>
<dbReference type="InterPro" id="IPR016181">
    <property type="entry name" value="Acyl_CoA_acyltransferase"/>
</dbReference>
<evidence type="ECO:0000313" key="2">
    <source>
        <dbReference type="EMBL" id="MCT7658629.1"/>
    </source>
</evidence>
<dbReference type="EMBL" id="JAODWD010000002">
    <property type="protein sequence ID" value="MCT7658629.1"/>
    <property type="molecule type" value="Genomic_DNA"/>
</dbReference>
<dbReference type="SUPFAM" id="SSF55729">
    <property type="entry name" value="Acyl-CoA N-acyltransferases (Nat)"/>
    <property type="match status" value="1"/>
</dbReference>
<dbReference type="Pfam" id="PF24553">
    <property type="entry name" value="Rv0428c_C"/>
    <property type="match status" value="1"/>
</dbReference>
<feature type="domain" description="N-acetyltransferase" evidence="1">
    <location>
        <begin position="157"/>
        <end position="301"/>
    </location>
</feature>
<keyword evidence="3" id="KW-1185">Reference proteome</keyword>
<evidence type="ECO:0000259" key="1">
    <source>
        <dbReference type="PROSITE" id="PS51186"/>
    </source>
</evidence>
<proteinExistence type="predicted"/>
<dbReference type="PROSITE" id="PS51186">
    <property type="entry name" value="GNAT"/>
    <property type="match status" value="1"/>
</dbReference>
<dbReference type="Gene3D" id="3.40.630.30">
    <property type="match status" value="1"/>
</dbReference>
<sequence>MPLPPVGTRVVIRYRLPAGSTPPLTDVIGHLLSTGAAVRVRTKRGDVVSVDSDDVVTIKELAAAPVRTSDIRNVEHAAALAWPGLEHQWLDGWLLRSARGVTHRGNSAVPLGVEADVSALPAIAEHYTTRGLTPWLSLPDRLFRLPGGVRPHLETLVMVRDAGVEAGVDADDDPVRLLAQPDPDWMRVYERDVPIEVLTATVDGEVVFGSIPGAAVGRAAVTDAPDGTRWVGLSAVRVAEDQRRTGYARQLCAALLAWGAEHGAARAYLQVLVDNTAASRLFESMAFTVQHRSRYVPADAL</sequence>
<protein>
    <submittedName>
        <fullName evidence="2">GNAT family N-acetyltransferase</fullName>
    </submittedName>
</protein>
<dbReference type="InterPro" id="IPR056935">
    <property type="entry name" value="Rv0428c-like_C"/>
</dbReference>
<dbReference type="Proteomes" id="UP001206639">
    <property type="component" value="Unassembled WGS sequence"/>
</dbReference>
<dbReference type="InterPro" id="IPR000182">
    <property type="entry name" value="GNAT_dom"/>
</dbReference>
<evidence type="ECO:0000313" key="3">
    <source>
        <dbReference type="Proteomes" id="UP001206639"/>
    </source>
</evidence>
<organism evidence="2 3">
    <name type="scientific">Mycobacterium deserti</name>
    <dbReference type="NCBI Taxonomy" id="2978347"/>
    <lineage>
        <taxon>Bacteria</taxon>
        <taxon>Bacillati</taxon>
        <taxon>Actinomycetota</taxon>
        <taxon>Actinomycetes</taxon>
        <taxon>Mycobacteriales</taxon>
        <taxon>Mycobacteriaceae</taxon>
        <taxon>Mycobacterium</taxon>
    </lineage>
</organism>